<dbReference type="STRING" id="337097.BHF71_07245"/>
<accession>A0A1D2YW30</accession>
<proteinExistence type="predicted"/>
<dbReference type="EMBL" id="MIJF01000012">
    <property type="protein sequence ID" value="OEF99899.1"/>
    <property type="molecule type" value="Genomic_DNA"/>
</dbReference>
<dbReference type="Pfam" id="PF07993">
    <property type="entry name" value="NAD_binding_4"/>
    <property type="match status" value="1"/>
</dbReference>
<dbReference type="PANTHER" id="PTHR11011:SF45">
    <property type="entry name" value="FATTY ACYL-COA REDUCTASE CG8306-RELATED"/>
    <property type="match status" value="1"/>
</dbReference>
<dbReference type="CDD" id="cd05263">
    <property type="entry name" value="MupV_like_SDR_e"/>
    <property type="match status" value="1"/>
</dbReference>
<dbReference type="GO" id="GO:0080019">
    <property type="term" value="F:alcohol-forming very long-chain fatty acyl-CoA reductase activity"/>
    <property type="evidence" value="ECO:0007669"/>
    <property type="project" value="InterPro"/>
</dbReference>
<dbReference type="InterPro" id="IPR026055">
    <property type="entry name" value="FAR"/>
</dbReference>
<dbReference type="OrthoDB" id="9807212at2"/>
<keyword evidence="3" id="KW-1185">Reference proteome</keyword>
<reference evidence="2 3" key="1">
    <citation type="submission" date="2016-09" db="EMBL/GenBank/DDBJ databases">
        <title>Draft genome sequence for the type strain of Vulcanibacillus modesticaldus BR, a strictly anaerobic, moderately thermophilic, and nitrate-reducing bacterium from deep sea-hydrothermal vents of the Mid-Atlantic Ridge.</title>
        <authorList>
            <person name="Abin C.A."/>
            <person name="Hollibaugh J.T."/>
        </authorList>
    </citation>
    <scope>NUCLEOTIDE SEQUENCE [LARGE SCALE GENOMIC DNA]</scope>
    <source>
        <strain evidence="2 3">BR</strain>
    </source>
</reference>
<dbReference type="InterPro" id="IPR036291">
    <property type="entry name" value="NAD(P)-bd_dom_sf"/>
</dbReference>
<evidence type="ECO:0000259" key="1">
    <source>
        <dbReference type="Pfam" id="PF07993"/>
    </source>
</evidence>
<evidence type="ECO:0000313" key="2">
    <source>
        <dbReference type="EMBL" id="OEF99899.1"/>
    </source>
</evidence>
<dbReference type="SUPFAM" id="SSF51735">
    <property type="entry name" value="NAD(P)-binding Rossmann-fold domains"/>
    <property type="match status" value="1"/>
</dbReference>
<comment type="caution">
    <text evidence="2">The sequence shown here is derived from an EMBL/GenBank/DDBJ whole genome shotgun (WGS) entry which is preliminary data.</text>
</comment>
<sequence length="365" mass="42284">MANVYFFTGFPGFIASALIKKIVKEGHKIDQIYLLVLPSMLEKAKQEVDKIVIEYKVNRNIFNFIVGDITKKNLGISQNVNKPLQQSVTHVFHLAAIYDLAVPKNLAYNVNVNGTRFVNEWVQEITTLKRYIYFSTAYVSGTREGRILETELDMKQSFKNHYESTKFEAELLVRKIMNKIPTTIIRPGIVKGDSKTGETIKFDGPYFLLNFFDKLRFLPFIPYLGLGEAEGNFVPVDYIIDATVYLAHFKEAEGKTYHLTDPKPYKMKDIYRMTMEAYLGRKPIGMIPLSFAKAMLSLSFIRKRLRVEKEALDYFTYKSVYDSTQTQKDLEGTGISCSDYKDTLKMMISFYERYKDDETKQLKIR</sequence>
<name>A0A1D2YW30_9BACI</name>
<dbReference type="PANTHER" id="PTHR11011">
    <property type="entry name" value="MALE STERILITY PROTEIN 2-RELATED"/>
    <property type="match status" value="1"/>
</dbReference>
<feature type="domain" description="Thioester reductase (TE)" evidence="1">
    <location>
        <begin position="8"/>
        <end position="242"/>
    </location>
</feature>
<evidence type="ECO:0000313" key="3">
    <source>
        <dbReference type="Proteomes" id="UP000243739"/>
    </source>
</evidence>
<dbReference type="Gene3D" id="3.40.50.720">
    <property type="entry name" value="NAD(P)-binding Rossmann-like Domain"/>
    <property type="match status" value="1"/>
</dbReference>
<dbReference type="RefSeq" id="WP_069656205.1">
    <property type="nucleotide sequence ID" value="NZ_MIJF01000012.1"/>
</dbReference>
<dbReference type="GO" id="GO:0035336">
    <property type="term" value="P:long-chain fatty-acyl-CoA metabolic process"/>
    <property type="evidence" value="ECO:0007669"/>
    <property type="project" value="TreeGrafter"/>
</dbReference>
<organism evidence="2 3">
    <name type="scientific">Vulcanibacillus modesticaldus</name>
    <dbReference type="NCBI Taxonomy" id="337097"/>
    <lineage>
        <taxon>Bacteria</taxon>
        <taxon>Bacillati</taxon>
        <taxon>Bacillota</taxon>
        <taxon>Bacilli</taxon>
        <taxon>Bacillales</taxon>
        <taxon>Bacillaceae</taxon>
        <taxon>Vulcanibacillus</taxon>
    </lineage>
</organism>
<gene>
    <name evidence="2" type="ORF">BHF71_07245</name>
</gene>
<dbReference type="InterPro" id="IPR013120">
    <property type="entry name" value="FAR_NAD-bd"/>
</dbReference>
<protein>
    <submittedName>
        <fullName evidence="2">3-beta hydroxysteroid dehydrogenase</fullName>
    </submittedName>
</protein>
<dbReference type="Proteomes" id="UP000243739">
    <property type="component" value="Unassembled WGS sequence"/>
</dbReference>
<dbReference type="AlphaFoldDB" id="A0A1D2YW30"/>